<evidence type="ECO:0000313" key="2">
    <source>
        <dbReference type="EMBL" id="KGM91795.1"/>
    </source>
</evidence>
<dbReference type="KEGG" id="pbn:PADG_12110"/>
<dbReference type="Proteomes" id="UP000001628">
    <property type="component" value="Unassembled WGS sequence"/>
</dbReference>
<gene>
    <name evidence="2" type="ORF">PADG_12110</name>
</gene>
<organism evidence="2 3">
    <name type="scientific">Paracoccidioides brasiliensis (strain Pb18)</name>
    <dbReference type="NCBI Taxonomy" id="502780"/>
    <lineage>
        <taxon>Eukaryota</taxon>
        <taxon>Fungi</taxon>
        <taxon>Dikarya</taxon>
        <taxon>Ascomycota</taxon>
        <taxon>Pezizomycotina</taxon>
        <taxon>Eurotiomycetes</taxon>
        <taxon>Eurotiomycetidae</taxon>
        <taxon>Onygenales</taxon>
        <taxon>Ajellomycetaceae</taxon>
        <taxon>Paracoccidioides</taxon>
    </lineage>
</organism>
<dbReference type="RefSeq" id="XP_010761968.1">
    <property type="nucleotide sequence ID" value="XM_010763666.1"/>
</dbReference>
<accession>A0A0A0HWM8</accession>
<dbReference type="HOGENOM" id="CLU_1489449_0_0_1"/>
<protein>
    <submittedName>
        <fullName evidence="2">Uncharacterized protein</fullName>
    </submittedName>
</protein>
<dbReference type="EMBL" id="KN275964">
    <property type="protein sequence ID" value="KGM91795.1"/>
    <property type="molecule type" value="Genomic_DNA"/>
</dbReference>
<keyword evidence="3" id="KW-1185">Reference proteome</keyword>
<dbReference type="InParanoid" id="A0A0A0HWM8"/>
<proteinExistence type="predicted"/>
<sequence length="181" mass="20065">MCTTKSNQGISVGRKANAVEWHIQGGSARDSAYLPRMETNTDSFSWVFGSITRPSTAANTRLPAVNSSFTLLSRTPYITANRRSDSFLWMAKERTPEVHHLELARQGGVEGIARVIGTAPSPAGKSTSRKRRFPEKEAQLSKQSRFIGQLSRDDPEDELVFSVQSVHQPSIFDKNGDNSLR</sequence>
<name>A0A0A0HWM8_PARBD</name>
<dbReference type="VEuPathDB" id="FungiDB:PADG_12110"/>
<evidence type="ECO:0000313" key="3">
    <source>
        <dbReference type="Proteomes" id="UP000001628"/>
    </source>
</evidence>
<dbReference type="GeneID" id="22588007"/>
<evidence type="ECO:0000256" key="1">
    <source>
        <dbReference type="SAM" id="MobiDB-lite"/>
    </source>
</evidence>
<feature type="region of interest" description="Disordered" evidence="1">
    <location>
        <begin position="117"/>
        <end position="153"/>
    </location>
</feature>
<dbReference type="AlphaFoldDB" id="A0A0A0HWM8"/>
<reference evidence="2 3" key="1">
    <citation type="journal article" date="2011" name="PLoS Genet.">
        <title>Comparative genomic analysis of human fungal pathogens causing paracoccidioidomycosis.</title>
        <authorList>
            <person name="Desjardins C.A."/>
            <person name="Champion M.D."/>
            <person name="Holder J.W."/>
            <person name="Muszewska A."/>
            <person name="Goldberg J."/>
            <person name="Bailao A.M."/>
            <person name="Brigido M.M."/>
            <person name="Ferreira M.E."/>
            <person name="Garcia A.M."/>
            <person name="Grynberg M."/>
            <person name="Gujja S."/>
            <person name="Heiman D.I."/>
            <person name="Henn M.R."/>
            <person name="Kodira C.D."/>
            <person name="Leon-Narvaez H."/>
            <person name="Longo L.V."/>
            <person name="Ma L.J."/>
            <person name="Malavazi I."/>
            <person name="Matsuo A.L."/>
            <person name="Morais F.V."/>
            <person name="Pereira M."/>
            <person name="Rodriguez-Brito S."/>
            <person name="Sakthikumar S."/>
            <person name="Salem-Izacc S.M."/>
            <person name="Sykes S.M."/>
            <person name="Teixeira M.M."/>
            <person name="Vallejo M.C."/>
            <person name="Walter M.E."/>
            <person name="Yandava C."/>
            <person name="Young S."/>
            <person name="Zeng Q."/>
            <person name="Zucker J."/>
            <person name="Felipe M.S."/>
            <person name="Goldman G.H."/>
            <person name="Haas B.J."/>
            <person name="McEwen J.G."/>
            <person name="Nino-Vega G."/>
            <person name="Puccia R."/>
            <person name="San-Blas G."/>
            <person name="Soares C.M."/>
            <person name="Birren B.W."/>
            <person name="Cuomo C.A."/>
        </authorList>
    </citation>
    <scope>NUCLEOTIDE SEQUENCE [LARGE SCALE GENOMIC DNA]</scope>
    <source>
        <strain evidence="2 3">Pb18</strain>
    </source>
</reference>